<evidence type="ECO:0000313" key="1">
    <source>
        <dbReference type="EMBL" id="AJK69591.1"/>
    </source>
</evidence>
<protein>
    <submittedName>
        <fullName evidence="1">Uncharacterized protein</fullName>
    </submittedName>
</protein>
<accession>A0A0B6TXY9</accession>
<dbReference type="Proteomes" id="UP000031928">
    <property type="component" value="Chromosome"/>
</dbReference>
<name>A0A0B6TXY9_9CORY</name>
<dbReference type="AlphaFoldDB" id="A0A0B6TXY9"/>
<gene>
    <name evidence="1" type="ORF">B840_10030</name>
</gene>
<dbReference type="HOGENOM" id="CLU_3396007_0_0_11"/>
<proteinExistence type="predicted"/>
<reference evidence="1 2" key="1">
    <citation type="submission" date="2014-05" db="EMBL/GenBank/DDBJ databases">
        <title>Complete genome sequence of Corynebacterium marinum DSM 44953.</title>
        <authorList>
            <person name="Schaffert L."/>
            <person name="Albersmeier A."/>
            <person name="Kalinowski J."/>
            <person name="Ruckert C."/>
        </authorList>
    </citation>
    <scope>NUCLEOTIDE SEQUENCE [LARGE SCALE GENOMIC DNA]</scope>
    <source>
        <strain evidence="1 2">DSM 44953</strain>
    </source>
</reference>
<keyword evidence="2" id="KW-1185">Reference proteome</keyword>
<dbReference type="STRING" id="1224162.B840_10030"/>
<sequence>MHSLRKGQGTMFVYGHPNPHAVIVSRIFKTA</sequence>
<organism evidence="1 2">
    <name type="scientific">Corynebacterium marinum DSM 44953</name>
    <dbReference type="NCBI Taxonomy" id="1224162"/>
    <lineage>
        <taxon>Bacteria</taxon>
        <taxon>Bacillati</taxon>
        <taxon>Actinomycetota</taxon>
        <taxon>Actinomycetes</taxon>
        <taxon>Mycobacteriales</taxon>
        <taxon>Corynebacteriaceae</taxon>
        <taxon>Corynebacterium</taxon>
    </lineage>
</organism>
<evidence type="ECO:0000313" key="2">
    <source>
        <dbReference type="Proteomes" id="UP000031928"/>
    </source>
</evidence>
<dbReference type="KEGG" id="cmq:B840_10030"/>
<dbReference type="EMBL" id="CP007790">
    <property type="protein sequence ID" value="AJK69591.1"/>
    <property type="molecule type" value="Genomic_DNA"/>
</dbReference>